<dbReference type="InterPro" id="IPR006620">
    <property type="entry name" value="Pro_4_hyd_alph"/>
</dbReference>
<comment type="caution">
    <text evidence="7">The sequence shown here is derived from an EMBL/GenBank/DDBJ whole genome shotgun (WGS) entry which is preliminary data.</text>
</comment>
<organism evidence="7 8">
    <name type="scientific">Cyclotella atomus</name>
    <dbReference type="NCBI Taxonomy" id="382360"/>
    <lineage>
        <taxon>Eukaryota</taxon>
        <taxon>Sar</taxon>
        <taxon>Stramenopiles</taxon>
        <taxon>Ochrophyta</taxon>
        <taxon>Bacillariophyta</taxon>
        <taxon>Coscinodiscophyceae</taxon>
        <taxon>Thalassiosirophycidae</taxon>
        <taxon>Stephanodiscales</taxon>
        <taxon>Stephanodiscaceae</taxon>
        <taxon>Cyclotella</taxon>
    </lineage>
</organism>
<dbReference type="Gene3D" id="2.60.120.620">
    <property type="entry name" value="q2cbj1_9rhob like domain"/>
    <property type="match status" value="1"/>
</dbReference>
<comment type="cofactor">
    <cofactor evidence="1">
        <name>L-ascorbate</name>
        <dbReference type="ChEBI" id="CHEBI:38290"/>
    </cofactor>
</comment>
<dbReference type="GO" id="GO:0046872">
    <property type="term" value="F:metal ion binding"/>
    <property type="evidence" value="ECO:0007669"/>
    <property type="project" value="UniProtKB-KW"/>
</dbReference>
<evidence type="ECO:0000259" key="6">
    <source>
        <dbReference type="PROSITE" id="PS51471"/>
    </source>
</evidence>
<evidence type="ECO:0000313" key="7">
    <source>
        <dbReference type="EMBL" id="KAL3792743.1"/>
    </source>
</evidence>
<dbReference type="PROSITE" id="PS51471">
    <property type="entry name" value="FE2OG_OXY"/>
    <property type="match status" value="1"/>
</dbReference>
<dbReference type="Proteomes" id="UP001530400">
    <property type="component" value="Unassembled WGS sequence"/>
</dbReference>
<dbReference type="InterPro" id="IPR005123">
    <property type="entry name" value="Oxoglu/Fe-dep_dioxygenase_dom"/>
</dbReference>
<dbReference type="AlphaFoldDB" id="A0ABD3PX51"/>
<keyword evidence="5" id="KW-0408">Iron</keyword>
<accession>A0ABD3PX51</accession>
<dbReference type="SMART" id="SM00702">
    <property type="entry name" value="P4Hc"/>
    <property type="match status" value="1"/>
</dbReference>
<keyword evidence="8" id="KW-1185">Reference proteome</keyword>
<evidence type="ECO:0000313" key="8">
    <source>
        <dbReference type="Proteomes" id="UP001530400"/>
    </source>
</evidence>
<name>A0ABD3PX51_9STRA</name>
<evidence type="ECO:0000256" key="1">
    <source>
        <dbReference type="ARBA" id="ARBA00001961"/>
    </source>
</evidence>
<keyword evidence="4" id="KW-0560">Oxidoreductase</keyword>
<proteinExistence type="predicted"/>
<gene>
    <name evidence="7" type="ORF">ACHAWO_002348</name>
</gene>
<evidence type="ECO:0000256" key="3">
    <source>
        <dbReference type="ARBA" id="ARBA00022964"/>
    </source>
</evidence>
<keyword evidence="3" id="KW-0223">Dioxygenase</keyword>
<dbReference type="EMBL" id="JALLPJ020000421">
    <property type="protein sequence ID" value="KAL3792743.1"/>
    <property type="molecule type" value="Genomic_DNA"/>
</dbReference>
<reference evidence="7 8" key="1">
    <citation type="submission" date="2024-10" db="EMBL/GenBank/DDBJ databases">
        <title>Updated reference genomes for cyclostephanoid diatoms.</title>
        <authorList>
            <person name="Roberts W.R."/>
            <person name="Alverson A.J."/>
        </authorList>
    </citation>
    <scope>NUCLEOTIDE SEQUENCE [LARGE SCALE GENOMIC DNA]</scope>
    <source>
        <strain evidence="7 8">AJA010-31</strain>
    </source>
</reference>
<evidence type="ECO:0000256" key="4">
    <source>
        <dbReference type="ARBA" id="ARBA00023002"/>
    </source>
</evidence>
<keyword evidence="2" id="KW-0479">Metal-binding</keyword>
<protein>
    <recommendedName>
        <fullName evidence="6">Fe2OG dioxygenase domain-containing protein</fullName>
    </recommendedName>
</protein>
<sequence>MPKAPARQKLFTLHAASNKDHHSITILPFLPEDSTYPSSLHKIHVLPMLTEDETTQLLEMAKAYASDNKSWDKQQSRHVSYKTVDFAIEDSDEITDYLDEINFDDRVFGALSENYDVDVEDMTYLDLFCASYEAAGESERGTMDRLECHRDGSLLSFTLLLSPPGEFEGGGTIFDALRDVPINDEIPVLRDGGSIQPPQAGYATLHCGKLLHGGHVVTKGQRIVLVGFVDVDERNIKQDVLFNAAKEWGRNDVRKFWDKRRLQLLENQQEIGLSAKNAIHPKWQLLNDELLPQKKRSCFGPGFMMPRSILDNIKNRADDEKIRSRRLKTEDKLLREMLLPRDLRGEKILPGEWREVEYDENGVPIGPGEWREDEYDENGVPIGIEILDP</sequence>
<evidence type="ECO:0000256" key="2">
    <source>
        <dbReference type="ARBA" id="ARBA00022723"/>
    </source>
</evidence>
<evidence type="ECO:0000256" key="5">
    <source>
        <dbReference type="ARBA" id="ARBA00023004"/>
    </source>
</evidence>
<feature type="domain" description="Fe2OG dioxygenase" evidence="6">
    <location>
        <begin position="123"/>
        <end position="231"/>
    </location>
</feature>
<dbReference type="GO" id="GO:0051213">
    <property type="term" value="F:dioxygenase activity"/>
    <property type="evidence" value="ECO:0007669"/>
    <property type="project" value="UniProtKB-KW"/>
</dbReference>